<dbReference type="PRINTS" id="PR00348">
    <property type="entry name" value="UBIQUITIN"/>
</dbReference>
<feature type="domain" description="Ubiquitin-like" evidence="7">
    <location>
        <begin position="476"/>
        <end position="552"/>
    </location>
</feature>
<evidence type="ECO:0000313" key="9">
    <source>
        <dbReference type="Proteomes" id="UP000322245"/>
    </source>
</evidence>
<dbReference type="Gene3D" id="3.10.20.90">
    <property type="entry name" value="Phosphatidylinositol 3-kinase Catalytic Subunit, Chain A, domain 1"/>
    <property type="match status" value="4"/>
</dbReference>
<keyword evidence="4" id="KW-1017">Isopeptide bond</keyword>
<feature type="domain" description="Ubiquitin-like" evidence="7">
    <location>
        <begin position="716"/>
        <end position="796"/>
    </location>
</feature>
<dbReference type="InterPro" id="IPR000626">
    <property type="entry name" value="Ubiquitin-like_dom"/>
</dbReference>
<dbReference type="PANTHER" id="PTHR10666">
    <property type="entry name" value="UBIQUITIN"/>
    <property type="match status" value="1"/>
</dbReference>
<dbReference type="GO" id="GO:0005737">
    <property type="term" value="C:cytoplasm"/>
    <property type="evidence" value="ECO:0007669"/>
    <property type="project" value="UniProtKB-SubCell"/>
</dbReference>
<name>A0A5D3B1X4_9TREE</name>
<comment type="caution">
    <text evidence="8">The sequence shown here is derived from an EMBL/GenBank/DDBJ whole genome shotgun (WGS) entry which is preliminary data.</text>
</comment>
<dbReference type="InterPro" id="IPR050158">
    <property type="entry name" value="Ubiquitin_ubiquitin-like"/>
</dbReference>
<evidence type="ECO:0000256" key="4">
    <source>
        <dbReference type="ARBA" id="ARBA00022499"/>
    </source>
</evidence>
<feature type="compositionally biased region" description="Polar residues" evidence="6">
    <location>
        <begin position="338"/>
        <end position="362"/>
    </location>
</feature>
<dbReference type="InterPro" id="IPR029071">
    <property type="entry name" value="Ubiquitin-like_domsf"/>
</dbReference>
<keyword evidence="5" id="KW-0539">Nucleus</keyword>
<reference evidence="8 9" key="1">
    <citation type="submission" date="2017-05" db="EMBL/GenBank/DDBJ databases">
        <title>The Genome Sequence of Tsuchiyaea wingfieldii DSM 27421.</title>
        <authorList>
            <person name="Cuomo C."/>
            <person name="Passer A."/>
            <person name="Billmyre B."/>
            <person name="Heitman J."/>
        </authorList>
    </citation>
    <scope>NUCLEOTIDE SEQUENCE [LARGE SCALE GENOMIC DNA]</scope>
    <source>
        <strain evidence="8 9">DSM 27421</strain>
    </source>
</reference>
<feature type="compositionally biased region" description="Polar residues" evidence="6">
    <location>
        <begin position="217"/>
        <end position="233"/>
    </location>
</feature>
<feature type="domain" description="Ubiquitin-like" evidence="7">
    <location>
        <begin position="1"/>
        <end position="76"/>
    </location>
</feature>
<dbReference type="AlphaFoldDB" id="A0A5D3B1X4"/>
<feature type="region of interest" description="Disordered" evidence="6">
    <location>
        <begin position="966"/>
        <end position="990"/>
    </location>
</feature>
<feature type="region of interest" description="Disordered" evidence="6">
    <location>
        <begin position="136"/>
        <end position="205"/>
    </location>
</feature>
<sequence length="990" mass="108594">MQVFVKTLTGKTITLEVESSDTIDNVKSKIQDKEGIPPDQQRLIFAGKQLEDGRTLADYNIQKESTLHLVLRLRGGMRVGVDILVGNSAETTLVQVKTNFDDKEFQHMLNLASLGKSFNPEQFSFEFNLKRRDDLITLKTPPPSAPLQASRQPRSATPSQPPPPAPVTRNAVAGPSWRTDQDAEKSLTNPLPAQQPPVPPPVVSSAATLPLSQTAVSGPFATSQQPAEQSVQDVATAPSVSQPKSQSPTPSKRTSSLDKAASTEVSRQGQSPPTSIPAAPEAAGSSTQHFRCGSELGFAMELTPDSDDFEDPFQMSSAETRPTAPSSSAQPQPEKPEQTPSRPQTNPSPTRPQWATVPSDNVSIPPAQSAPVIAPPNSLPSSSAPAQDDGEDSDQDILALYAQSEQEDELQDDASSGGETATQQTVQGTVKDELRSSQVGRSVEAPAEADAGPSSVNRTDASTSTAEKDLPEIMPIIITDRQVPETKQTLTLQVPRSNTILQLKHEIYKTFPYRPVYQRLWNLEAGEVFDDDDEIVGNCELEDGGRMQLLFRPLNFSVQDGERSVPMRFLKPTITIKRLMSMLMITDRVDFGQGGLVIDDDDDEVLDKDLTLMQCGIEDMTVLKVLKIEKRPSQGHLHKQVTVLDSANERKVSIPNTSLFTTVAAIRNKSLSMLNLTNSLTLQIVFKGRVLDGKTPITDLALEPDDMLQLVYDGPISFEVKNIADNPSPWTAVASLRRTDSIDALKDHLYELFNIPVSDQKLWINARPVPDDHLILDNLNLSEQKKLVVGRKTHSPILCKTSNGDMPLFVSFNDKVGSLRSVLRHHRRVDFSTHDLVYNGVVLSDDSRTLGSYGVDVEYPVCAEKKQASEPVQSPAQGPVQEPVEKQAVQEETNLTISVRNLMGEYREYKVKPSMGVNDLKIAIEAREFVAVGFQRLMRQNVEIKEGTLKDCGIVDGDKVVVVRRLKARESESRPSPEGSSSPSKRPRTE</sequence>
<gene>
    <name evidence="8" type="ORF">B9479_002149</name>
</gene>
<dbReference type="PROSITE" id="PS00299">
    <property type="entry name" value="UBIQUITIN_1"/>
    <property type="match status" value="1"/>
</dbReference>
<dbReference type="FunFam" id="3.10.20.90:FF:000016">
    <property type="entry name" value="Polyubiquitin 3"/>
    <property type="match status" value="1"/>
</dbReference>
<evidence type="ECO:0000256" key="6">
    <source>
        <dbReference type="SAM" id="MobiDB-lite"/>
    </source>
</evidence>
<keyword evidence="3" id="KW-0963">Cytoplasm</keyword>
<evidence type="ECO:0000256" key="1">
    <source>
        <dbReference type="ARBA" id="ARBA00004123"/>
    </source>
</evidence>
<dbReference type="InterPro" id="IPR019956">
    <property type="entry name" value="Ubiquitin_dom"/>
</dbReference>
<feature type="domain" description="Ubiquitin-like" evidence="7">
    <location>
        <begin position="895"/>
        <end position="969"/>
    </location>
</feature>
<feature type="compositionally biased region" description="Low complexity" evidence="6">
    <location>
        <begin position="238"/>
        <end position="254"/>
    </location>
</feature>
<dbReference type="Proteomes" id="UP000322245">
    <property type="component" value="Unassembled WGS sequence"/>
</dbReference>
<keyword evidence="9" id="KW-1185">Reference proteome</keyword>
<feature type="region of interest" description="Disordered" evidence="6">
    <location>
        <begin position="217"/>
        <end position="392"/>
    </location>
</feature>
<dbReference type="InterPro" id="IPR019954">
    <property type="entry name" value="Ubiquitin_CS"/>
</dbReference>
<accession>A0A5D3B1X4</accession>
<dbReference type="GO" id="GO:0003729">
    <property type="term" value="F:mRNA binding"/>
    <property type="evidence" value="ECO:0007669"/>
    <property type="project" value="UniProtKB-ARBA"/>
</dbReference>
<dbReference type="SUPFAM" id="SSF54236">
    <property type="entry name" value="Ubiquitin-like"/>
    <property type="match status" value="5"/>
</dbReference>
<feature type="compositionally biased region" description="Polar residues" evidence="6">
    <location>
        <begin position="413"/>
        <end position="428"/>
    </location>
</feature>
<evidence type="ECO:0000259" key="7">
    <source>
        <dbReference type="PROSITE" id="PS50053"/>
    </source>
</evidence>
<dbReference type="CDD" id="cd17039">
    <property type="entry name" value="Ubl_ubiquitin_like"/>
    <property type="match status" value="2"/>
</dbReference>
<protein>
    <submittedName>
        <fullName evidence="8">Polyubiquitin</fullName>
    </submittedName>
</protein>
<evidence type="ECO:0000256" key="2">
    <source>
        <dbReference type="ARBA" id="ARBA00004496"/>
    </source>
</evidence>
<feature type="region of interest" description="Disordered" evidence="6">
    <location>
        <begin position="866"/>
        <end position="889"/>
    </location>
</feature>
<proteinExistence type="predicted"/>
<feature type="region of interest" description="Disordered" evidence="6">
    <location>
        <begin position="405"/>
        <end position="466"/>
    </location>
</feature>
<dbReference type="GO" id="GO:0005634">
    <property type="term" value="C:nucleus"/>
    <property type="evidence" value="ECO:0007669"/>
    <property type="project" value="UniProtKB-SubCell"/>
</dbReference>
<evidence type="ECO:0000256" key="3">
    <source>
        <dbReference type="ARBA" id="ARBA00022490"/>
    </source>
</evidence>
<dbReference type="PROSITE" id="PS50053">
    <property type="entry name" value="UBIQUITIN_2"/>
    <property type="match status" value="5"/>
</dbReference>
<organism evidence="8 9">
    <name type="scientific">Cryptococcus floricola</name>
    <dbReference type="NCBI Taxonomy" id="2591691"/>
    <lineage>
        <taxon>Eukaryota</taxon>
        <taxon>Fungi</taxon>
        <taxon>Dikarya</taxon>
        <taxon>Basidiomycota</taxon>
        <taxon>Agaricomycotina</taxon>
        <taxon>Tremellomycetes</taxon>
        <taxon>Tremellales</taxon>
        <taxon>Cryptococcaceae</taxon>
        <taxon>Cryptococcus</taxon>
    </lineage>
</organism>
<dbReference type="Pfam" id="PF00240">
    <property type="entry name" value="ubiquitin"/>
    <property type="match status" value="2"/>
</dbReference>
<feature type="compositionally biased region" description="Polar residues" evidence="6">
    <location>
        <begin position="454"/>
        <end position="465"/>
    </location>
</feature>
<feature type="compositionally biased region" description="Polar residues" evidence="6">
    <location>
        <begin position="263"/>
        <end position="273"/>
    </location>
</feature>
<evidence type="ECO:0000313" key="8">
    <source>
        <dbReference type="EMBL" id="TYJ57048.1"/>
    </source>
</evidence>
<feature type="domain" description="Ubiquitin-like" evidence="7">
    <location>
        <begin position="795"/>
        <end position="856"/>
    </location>
</feature>
<dbReference type="CDD" id="cd01803">
    <property type="entry name" value="Ubl_ubiquitin"/>
    <property type="match status" value="1"/>
</dbReference>
<dbReference type="SMART" id="SM00213">
    <property type="entry name" value="UBQ"/>
    <property type="match status" value="5"/>
</dbReference>
<comment type="subcellular location">
    <subcellularLocation>
        <location evidence="2">Cytoplasm</location>
    </subcellularLocation>
    <subcellularLocation>
        <location evidence="1">Nucleus</location>
    </subcellularLocation>
</comment>
<feature type="compositionally biased region" description="Pro residues" evidence="6">
    <location>
        <begin position="193"/>
        <end position="202"/>
    </location>
</feature>
<evidence type="ECO:0000256" key="5">
    <source>
        <dbReference type="ARBA" id="ARBA00023242"/>
    </source>
</evidence>
<dbReference type="EMBL" id="NIDF01000016">
    <property type="protein sequence ID" value="TYJ57048.1"/>
    <property type="molecule type" value="Genomic_DNA"/>
</dbReference>